<protein>
    <recommendedName>
        <fullName evidence="3">DUF3617 family protein</fullName>
    </recommendedName>
</protein>
<accession>A0A6G4QV34</accession>
<evidence type="ECO:0008006" key="3">
    <source>
        <dbReference type="Google" id="ProtNLM"/>
    </source>
</evidence>
<feature type="chain" id="PRO_5026043405" description="DUF3617 family protein" evidence="1">
    <location>
        <begin position="25"/>
        <end position="155"/>
    </location>
</feature>
<proteinExistence type="predicted"/>
<comment type="caution">
    <text evidence="2">The sequence shown here is derived from an EMBL/GenBank/DDBJ whole genome shotgun (WGS) entry which is preliminary data.</text>
</comment>
<feature type="signal peptide" evidence="1">
    <location>
        <begin position="1"/>
        <end position="24"/>
    </location>
</feature>
<evidence type="ECO:0000256" key="1">
    <source>
        <dbReference type="SAM" id="SignalP"/>
    </source>
</evidence>
<organism evidence="2">
    <name type="scientific">Caulobacter sp. 602-2</name>
    <dbReference type="NCBI Taxonomy" id="2710887"/>
    <lineage>
        <taxon>Bacteria</taxon>
        <taxon>Pseudomonadati</taxon>
        <taxon>Pseudomonadota</taxon>
        <taxon>Alphaproteobacteria</taxon>
        <taxon>Caulobacterales</taxon>
        <taxon>Caulobacteraceae</taxon>
        <taxon>Caulobacter</taxon>
    </lineage>
</organism>
<dbReference type="AlphaFoldDB" id="A0A6G4QV34"/>
<sequence length="155" mass="16689">MSAPMQTPALCALAGLLAMATTNAAQTLEGPMRIAKDLQSVRIGEYDYPLDWAEGQKLDEVTRELQSGLTFNKLTTRVTDCDAGLSMPTSTTSNYAGKIYGGVCTLTTEGVTQRALICHDDMVGDVAVEGARDAVGTMLERRRLIELTVRRCLGT</sequence>
<keyword evidence="1" id="KW-0732">Signal</keyword>
<evidence type="ECO:0000313" key="2">
    <source>
        <dbReference type="EMBL" id="NGM49392.1"/>
    </source>
</evidence>
<name>A0A6G4QV34_9CAUL</name>
<gene>
    <name evidence="2" type="ORF">G5B46_07225</name>
</gene>
<dbReference type="EMBL" id="JAAKGT010000002">
    <property type="protein sequence ID" value="NGM49392.1"/>
    <property type="molecule type" value="Genomic_DNA"/>
</dbReference>
<dbReference type="RefSeq" id="WP_165257290.1">
    <property type="nucleotide sequence ID" value="NZ_JAAKGT010000002.1"/>
</dbReference>
<reference evidence="2" key="1">
    <citation type="submission" date="2020-02" db="EMBL/GenBank/DDBJ databases">
        <authorList>
            <person name="Gao J."/>
            <person name="Sun J."/>
        </authorList>
    </citation>
    <scope>NUCLEOTIDE SEQUENCE</scope>
    <source>
        <strain evidence="2">602-2</strain>
    </source>
</reference>